<accession>A0A6D2I4R0</accession>
<feature type="region of interest" description="Disordered" evidence="1">
    <location>
        <begin position="1"/>
        <end position="45"/>
    </location>
</feature>
<dbReference type="InterPro" id="IPR011043">
    <property type="entry name" value="Gal_Oxase/kelch_b-propeller"/>
</dbReference>
<protein>
    <recommendedName>
        <fullName evidence="2">KIB1-4 beta-propeller domain-containing protein</fullName>
    </recommendedName>
</protein>
<evidence type="ECO:0000259" key="2">
    <source>
        <dbReference type="Pfam" id="PF03478"/>
    </source>
</evidence>
<dbReference type="PANTHER" id="PTHR33127">
    <property type="entry name" value="TRANSMEMBRANE PROTEIN"/>
    <property type="match status" value="1"/>
</dbReference>
<evidence type="ECO:0000313" key="3">
    <source>
        <dbReference type="EMBL" id="CAA7021798.1"/>
    </source>
</evidence>
<sequence>MRPLLPRQTPPPSPAMKTRSPSSTRVSRKRSRTVNPRRRSRTVNPSFADLPSSLVEVIMSLLVLKDNIRASAACRSWREAGLSVRVVEKHPWLMRFPKRGNSFELRDPLQWKKHYTLELPELAGSTVCYSKDGWLLMHRASSNDIFFFNPFTRELVSFPKLEPSFLDIAFSCPPLSDNCVVLALDYNRLGQERMITISTCLLGATEWITTTEQFLDGSQVCYKLSKLVYVKDRFFCFDCSHGSGGYCMYTFHPPSSKWMSYVSPCLGRYDQRRYLYASSVYLFEKEGQLILMHTSGNDNPRVFKLSSFGRLELMWKIERDALTLFVSFYNSELRTNLPWMRNSVYFSRFGHGRKRCVSYSFDQGKYHPRNEEQIWRQRCPPQSIWINPPKNVLNYL</sequence>
<dbReference type="InterPro" id="IPR036047">
    <property type="entry name" value="F-box-like_dom_sf"/>
</dbReference>
<dbReference type="Proteomes" id="UP000467841">
    <property type="component" value="Unassembled WGS sequence"/>
</dbReference>
<keyword evidence="4" id="KW-1185">Reference proteome</keyword>
<dbReference type="Pfam" id="PF03478">
    <property type="entry name" value="Beta-prop_KIB1-4"/>
    <property type="match status" value="1"/>
</dbReference>
<reference evidence="3" key="1">
    <citation type="submission" date="2020-01" db="EMBL/GenBank/DDBJ databases">
        <authorList>
            <person name="Mishra B."/>
        </authorList>
    </citation>
    <scope>NUCLEOTIDE SEQUENCE [LARGE SCALE GENOMIC DNA]</scope>
</reference>
<name>A0A6D2I4R0_9BRAS</name>
<comment type="caution">
    <text evidence="3">The sequence shown here is derived from an EMBL/GenBank/DDBJ whole genome shotgun (WGS) entry which is preliminary data.</text>
</comment>
<dbReference type="Gene3D" id="1.20.1280.50">
    <property type="match status" value="1"/>
</dbReference>
<feature type="compositionally biased region" description="Basic residues" evidence="1">
    <location>
        <begin position="26"/>
        <end position="41"/>
    </location>
</feature>
<dbReference type="EMBL" id="CACVBM020000654">
    <property type="protein sequence ID" value="CAA7021798.1"/>
    <property type="molecule type" value="Genomic_DNA"/>
</dbReference>
<feature type="domain" description="KIB1-4 beta-propeller" evidence="2">
    <location>
        <begin position="112"/>
        <end position="347"/>
    </location>
</feature>
<dbReference type="InterPro" id="IPR005174">
    <property type="entry name" value="KIB1-4_b-propeller"/>
</dbReference>
<dbReference type="SUPFAM" id="SSF81383">
    <property type="entry name" value="F-box domain"/>
    <property type="match status" value="1"/>
</dbReference>
<organism evidence="3 4">
    <name type="scientific">Microthlaspi erraticum</name>
    <dbReference type="NCBI Taxonomy" id="1685480"/>
    <lineage>
        <taxon>Eukaryota</taxon>
        <taxon>Viridiplantae</taxon>
        <taxon>Streptophyta</taxon>
        <taxon>Embryophyta</taxon>
        <taxon>Tracheophyta</taxon>
        <taxon>Spermatophyta</taxon>
        <taxon>Magnoliopsida</taxon>
        <taxon>eudicotyledons</taxon>
        <taxon>Gunneridae</taxon>
        <taxon>Pentapetalae</taxon>
        <taxon>rosids</taxon>
        <taxon>malvids</taxon>
        <taxon>Brassicales</taxon>
        <taxon>Brassicaceae</taxon>
        <taxon>Coluteocarpeae</taxon>
        <taxon>Microthlaspi</taxon>
    </lineage>
</organism>
<dbReference type="SUPFAM" id="SSF50965">
    <property type="entry name" value="Galactose oxidase, central domain"/>
    <property type="match status" value="1"/>
</dbReference>
<dbReference type="AlphaFoldDB" id="A0A6D2I4R0"/>
<dbReference type="OrthoDB" id="1863935at2759"/>
<dbReference type="PANTHER" id="PTHR33127:SF5">
    <property type="entry name" value="TRANSMEMBRANE PROTEIN"/>
    <property type="match status" value="1"/>
</dbReference>
<evidence type="ECO:0000256" key="1">
    <source>
        <dbReference type="SAM" id="MobiDB-lite"/>
    </source>
</evidence>
<gene>
    <name evidence="3" type="ORF">MERR_LOCUS9033</name>
</gene>
<evidence type="ECO:0000313" key="4">
    <source>
        <dbReference type="Proteomes" id="UP000467841"/>
    </source>
</evidence>
<proteinExistence type="predicted"/>